<evidence type="ECO:0000313" key="1">
    <source>
        <dbReference type="EMBL" id="UXY14777.1"/>
    </source>
</evidence>
<sequence length="178" mass="20214">MSTNVTPYQLNLLHHTLGLRPDRREPYRNHFVAGPEHDDLADLEALVSVGLMARSPTPKFCNPTDMVFHVTEAGEVYAINNLPPAPPPPKRSKYGDWLDADTGFSFRDYLLGDNAPEYEGAWREGTGTGRSCWHWRMYRRESPCWQNPRIEGEWKPTKKEAKASYKAALKAQRGKGGE</sequence>
<proteinExistence type="predicted"/>
<reference evidence="1" key="1">
    <citation type="submission" date="2022-10" db="EMBL/GenBank/DDBJ databases">
        <title>Chitiniphilus purpureus sp. nov., a novel chitin-degrading bacterium isolated from crawfish pond sediment.</title>
        <authorList>
            <person name="Li K."/>
        </authorList>
    </citation>
    <scope>NUCLEOTIDE SEQUENCE</scope>
    <source>
        <strain evidence="1">CD1</strain>
    </source>
</reference>
<dbReference type="Proteomes" id="UP001061302">
    <property type="component" value="Chromosome"/>
</dbReference>
<organism evidence="1 2">
    <name type="scientific">Chitiniphilus purpureus</name>
    <dbReference type="NCBI Taxonomy" id="2981137"/>
    <lineage>
        <taxon>Bacteria</taxon>
        <taxon>Pseudomonadati</taxon>
        <taxon>Pseudomonadota</taxon>
        <taxon>Betaproteobacteria</taxon>
        <taxon>Neisseriales</taxon>
        <taxon>Chitinibacteraceae</taxon>
        <taxon>Chitiniphilus</taxon>
    </lineage>
</organism>
<accession>A0ABY6DL58</accession>
<keyword evidence="2" id="KW-1185">Reference proteome</keyword>
<protein>
    <submittedName>
        <fullName evidence="1">Uncharacterized protein</fullName>
    </submittedName>
</protein>
<evidence type="ECO:0000313" key="2">
    <source>
        <dbReference type="Proteomes" id="UP001061302"/>
    </source>
</evidence>
<name>A0ABY6DL58_9NEIS</name>
<dbReference type="EMBL" id="CP106753">
    <property type="protein sequence ID" value="UXY14777.1"/>
    <property type="molecule type" value="Genomic_DNA"/>
</dbReference>
<gene>
    <name evidence="1" type="ORF">N8I74_15850</name>
</gene>
<dbReference type="RefSeq" id="WP_263124085.1">
    <property type="nucleotide sequence ID" value="NZ_CP106753.1"/>
</dbReference>